<proteinExistence type="predicted"/>
<keyword evidence="8" id="KW-1185">Reference proteome</keyword>
<comment type="subcellular location">
    <subcellularLocation>
        <location evidence="1">Secreted</location>
    </subcellularLocation>
</comment>
<reference evidence="7" key="3">
    <citation type="submission" date="2025-09" db="UniProtKB">
        <authorList>
            <consortium name="Ensembl"/>
        </authorList>
    </citation>
    <scope>IDENTIFICATION</scope>
</reference>
<protein>
    <recommendedName>
        <fullName evidence="6">Olfactomedin-like domain-containing protein</fullName>
    </recommendedName>
</protein>
<feature type="domain" description="Olfactomedin-like" evidence="6">
    <location>
        <begin position="662"/>
        <end position="920"/>
    </location>
</feature>
<dbReference type="AlphaFoldDB" id="A0A4W5Q3T7"/>
<dbReference type="InterPro" id="IPR050605">
    <property type="entry name" value="Olfactomedin-like_domain"/>
</dbReference>
<keyword evidence="5" id="KW-0732">Signal</keyword>
<dbReference type="Proteomes" id="UP000314982">
    <property type="component" value="Unassembled WGS sequence"/>
</dbReference>
<dbReference type="SMART" id="SM00284">
    <property type="entry name" value="OLF"/>
    <property type="match status" value="1"/>
</dbReference>
<feature type="compositionally biased region" description="Basic and acidic residues" evidence="4">
    <location>
        <begin position="372"/>
        <end position="385"/>
    </location>
</feature>
<feature type="region of interest" description="Disordered" evidence="4">
    <location>
        <begin position="293"/>
        <end position="315"/>
    </location>
</feature>
<feature type="signal peptide" evidence="5">
    <location>
        <begin position="1"/>
        <end position="21"/>
    </location>
</feature>
<dbReference type="Ensembl" id="ENSHHUT00000073000.1">
    <property type="protein sequence ID" value="ENSHHUP00000070652.1"/>
    <property type="gene ID" value="ENSHHUG00000041531.1"/>
</dbReference>
<evidence type="ECO:0000256" key="5">
    <source>
        <dbReference type="SAM" id="SignalP"/>
    </source>
</evidence>
<reference evidence="8" key="1">
    <citation type="submission" date="2018-06" db="EMBL/GenBank/DDBJ databases">
        <title>Genome assembly of Danube salmon.</title>
        <authorList>
            <person name="Macqueen D.J."/>
            <person name="Gundappa M.K."/>
        </authorList>
    </citation>
    <scope>NUCLEOTIDE SEQUENCE [LARGE SCALE GENOMIC DNA]</scope>
</reference>
<dbReference type="GO" id="GO:0005615">
    <property type="term" value="C:extracellular space"/>
    <property type="evidence" value="ECO:0007669"/>
    <property type="project" value="TreeGrafter"/>
</dbReference>
<keyword evidence="2" id="KW-0964">Secreted</keyword>
<evidence type="ECO:0000313" key="8">
    <source>
        <dbReference type="Proteomes" id="UP000314982"/>
    </source>
</evidence>
<reference evidence="7" key="2">
    <citation type="submission" date="2025-08" db="UniProtKB">
        <authorList>
            <consortium name="Ensembl"/>
        </authorList>
    </citation>
    <scope>IDENTIFICATION</scope>
</reference>
<feature type="compositionally biased region" description="Low complexity" evidence="4">
    <location>
        <begin position="298"/>
        <end position="310"/>
    </location>
</feature>
<dbReference type="PROSITE" id="PS51132">
    <property type="entry name" value="OLF"/>
    <property type="match status" value="1"/>
</dbReference>
<feature type="compositionally biased region" description="Basic and acidic residues" evidence="4">
    <location>
        <begin position="251"/>
        <end position="264"/>
    </location>
</feature>
<feature type="region of interest" description="Disordered" evidence="4">
    <location>
        <begin position="586"/>
        <end position="660"/>
    </location>
</feature>
<dbReference type="STRING" id="62062.ENSHHUP00000070652"/>
<dbReference type="GeneTree" id="ENSGT00940000157757"/>
<evidence type="ECO:0000256" key="2">
    <source>
        <dbReference type="ARBA" id="ARBA00022525"/>
    </source>
</evidence>
<dbReference type="Pfam" id="PF02191">
    <property type="entry name" value="OLF"/>
    <property type="match status" value="1"/>
</dbReference>
<name>A0A4W5Q3T7_9TELE</name>
<comment type="caution">
    <text evidence="3">Lacks conserved residue(s) required for the propagation of feature annotation.</text>
</comment>
<evidence type="ECO:0000313" key="7">
    <source>
        <dbReference type="Ensembl" id="ENSHHUP00000070652.1"/>
    </source>
</evidence>
<feature type="compositionally biased region" description="Basic and acidic residues" evidence="4">
    <location>
        <begin position="208"/>
        <end position="223"/>
    </location>
</feature>
<sequence length="924" mass="102436">MMGKRAFLCVIWCAFFALCSAAPKECAGTAIPADTNPGIKPEHKGDLGDQNETLQEEMDTHQNILTQLLGDYDKVKALSEGSDCRCKCVVRPMSRSACRRIEEGSGTAQDFYTVETITSGPECKCACIAPPSAVNPCEGDFRLKQLREAGKDNIKLSLITELLEGSFYGLDLLKLHSVTTKLLDRVENIEKNQAVSQNHSQDEAGPGQEKRPSIQPQHVKESPRTPSPSLPLRQEKKRLSDVATAFQNIEERHEERFDGGHESSRPLIKTDASEPGPRPTLQVTAQVIPEVTPQDGASQGSQGQGVSQGVKTGPKGMVIRGMTFYKFDQMVADDGEPGENFFEYDTFSGDGPANLFIQEQLIQHRAPQRAKGRAEPRAARPKSRDQVGGAWQTSQSTHPIQTQPDTAEKVSIESETVAVTVTSNTPASPTGHKAEGQTVTATRNSGINSTMAETTGQTTTRGTERPIPMMVKPASITQTTEGPVTTTTTQVSKEVMRQTTVRPTDTPVIALERTGLESLRALEVKNKRPSETFASTSTVDKLHTQRLTITTEASTINTKTTTVGTTTAAVTITPKTPTTTVLLATTTSPMERLTLSSTTQRPTTPSSTRPPATTASTTTTTTTIGQPQLAKRRYSISWEEEGGTPEDPKEPGQQTSTRKLGECKDTLSTISEPVLHNTYGRNEGAWMKDPLANNDKIFVTNYYYGNNLLEFRNMEAFKSGRFTNSYKLSYNWIGTGHVVYDGAFYYNRAFSRDIIKFDLRLRYVEAWTTLHDAVFHEVSTPWQWRGHSDVDFAVDESGLWVIYPAHDDEGFLQEVIVLTRLNPSDLSTQRETTWRTGLRRNRYGNCFIVCGVLYAVDSYNEKDANLSYAFDTHTNTQMVPRMPFTNNYTYTTQIDYNPKEGKLYAWDNGHQLTYNVDFAYVYPL</sequence>
<feature type="region of interest" description="Disordered" evidence="4">
    <location>
        <begin position="251"/>
        <end position="279"/>
    </location>
</feature>
<accession>A0A4W5Q3T7</accession>
<feature type="region of interest" description="Disordered" evidence="4">
    <location>
        <begin position="364"/>
        <end position="408"/>
    </location>
</feature>
<evidence type="ECO:0000256" key="4">
    <source>
        <dbReference type="SAM" id="MobiDB-lite"/>
    </source>
</evidence>
<dbReference type="InterPro" id="IPR003112">
    <property type="entry name" value="Olfac-like_dom"/>
</dbReference>
<feature type="compositionally biased region" description="Polar residues" evidence="4">
    <location>
        <begin position="391"/>
        <end position="405"/>
    </location>
</feature>
<dbReference type="PANTHER" id="PTHR23192">
    <property type="entry name" value="OLFACTOMEDIN-RELATED"/>
    <property type="match status" value="1"/>
</dbReference>
<feature type="compositionally biased region" description="Low complexity" evidence="4">
    <location>
        <begin position="586"/>
        <end position="623"/>
    </location>
</feature>
<evidence type="ECO:0000256" key="1">
    <source>
        <dbReference type="ARBA" id="ARBA00004613"/>
    </source>
</evidence>
<evidence type="ECO:0000259" key="6">
    <source>
        <dbReference type="PROSITE" id="PS51132"/>
    </source>
</evidence>
<dbReference type="PANTHER" id="PTHR23192:SF37">
    <property type="entry name" value="OLFACTOMEDIN-LIKE PROTEIN 2B"/>
    <property type="match status" value="1"/>
</dbReference>
<feature type="chain" id="PRO_5021342117" description="Olfactomedin-like domain-containing protein" evidence="5">
    <location>
        <begin position="22"/>
        <end position="924"/>
    </location>
</feature>
<evidence type="ECO:0000256" key="3">
    <source>
        <dbReference type="PROSITE-ProRule" id="PRU00446"/>
    </source>
</evidence>
<organism evidence="7 8">
    <name type="scientific">Hucho hucho</name>
    <name type="common">huchen</name>
    <dbReference type="NCBI Taxonomy" id="62062"/>
    <lineage>
        <taxon>Eukaryota</taxon>
        <taxon>Metazoa</taxon>
        <taxon>Chordata</taxon>
        <taxon>Craniata</taxon>
        <taxon>Vertebrata</taxon>
        <taxon>Euteleostomi</taxon>
        <taxon>Actinopterygii</taxon>
        <taxon>Neopterygii</taxon>
        <taxon>Teleostei</taxon>
        <taxon>Protacanthopterygii</taxon>
        <taxon>Salmoniformes</taxon>
        <taxon>Salmonidae</taxon>
        <taxon>Salmoninae</taxon>
        <taxon>Hucho</taxon>
    </lineage>
</organism>
<feature type="region of interest" description="Disordered" evidence="4">
    <location>
        <begin position="193"/>
        <end position="237"/>
    </location>
</feature>
<dbReference type="GO" id="GO:0007165">
    <property type="term" value="P:signal transduction"/>
    <property type="evidence" value="ECO:0007669"/>
    <property type="project" value="TreeGrafter"/>
</dbReference>